<gene>
    <name evidence="1" type="ORF">FA95DRAFT_1559643</name>
</gene>
<proteinExistence type="predicted"/>
<protein>
    <submittedName>
        <fullName evidence="1">Lysophospholipase</fullName>
    </submittedName>
</protein>
<dbReference type="EMBL" id="MU275915">
    <property type="protein sequence ID" value="KAI0046879.1"/>
    <property type="molecule type" value="Genomic_DNA"/>
</dbReference>
<evidence type="ECO:0000313" key="2">
    <source>
        <dbReference type="Proteomes" id="UP000814033"/>
    </source>
</evidence>
<accession>A0ACB8RRS4</accession>
<reference evidence="1" key="1">
    <citation type="submission" date="2021-02" db="EMBL/GenBank/DDBJ databases">
        <authorList>
            <consortium name="DOE Joint Genome Institute"/>
            <person name="Ahrendt S."/>
            <person name="Looney B.P."/>
            <person name="Miyauchi S."/>
            <person name="Morin E."/>
            <person name="Drula E."/>
            <person name="Courty P.E."/>
            <person name="Chicoki N."/>
            <person name="Fauchery L."/>
            <person name="Kohler A."/>
            <person name="Kuo A."/>
            <person name="Labutti K."/>
            <person name="Pangilinan J."/>
            <person name="Lipzen A."/>
            <person name="Riley R."/>
            <person name="Andreopoulos W."/>
            <person name="He G."/>
            <person name="Johnson J."/>
            <person name="Barry K.W."/>
            <person name="Grigoriev I.V."/>
            <person name="Nagy L."/>
            <person name="Hibbett D."/>
            <person name="Henrissat B."/>
            <person name="Matheny P.B."/>
            <person name="Labbe J."/>
            <person name="Martin F."/>
        </authorList>
    </citation>
    <scope>NUCLEOTIDE SEQUENCE</scope>
    <source>
        <strain evidence="1">FP105234-sp</strain>
    </source>
</reference>
<sequence>MSSSFTESWLASGDGLSFYTRTYAASTPPKAILLFVHGFAEHIGRYDDFLSQWPRRGITVFAFDMRGFGRTALDVAHRSPGSAYGKTNWTLQLADVDWWAQYLLKENPGVPLFLMGLSMGGGLALSFACQKGPSALAHTISKLSGVIAGSPLVLLSHPPWPITLWLGGHLAKILPDVLIPTNVPDTYFSRDPAITAAIATDSLRKPKGSLRGLTDMIEAGKEKLRTSWKNWPKHLPVLFLHGTADEVNFIKGTEEFYKLIDADDKKLVIYPDAYHDLVHEIDGVAEQSTEQFISWVEAHVQH</sequence>
<organism evidence="1 2">
    <name type="scientific">Auriscalpium vulgare</name>
    <dbReference type="NCBI Taxonomy" id="40419"/>
    <lineage>
        <taxon>Eukaryota</taxon>
        <taxon>Fungi</taxon>
        <taxon>Dikarya</taxon>
        <taxon>Basidiomycota</taxon>
        <taxon>Agaricomycotina</taxon>
        <taxon>Agaricomycetes</taxon>
        <taxon>Russulales</taxon>
        <taxon>Auriscalpiaceae</taxon>
        <taxon>Auriscalpium</taxon>
    </lineage>
</organism>
<reference evidence="1" key="2">
    <citation type="journal article" date="2022" name="New Phytol.">
        <title>Evolutionary transition to the ectomycorrhizal habit in the genomes of a hyperdiverse lineage of mushroom-forming fungi.</title>
        <authorList>
            <person name="Looney B."/>
            <person name="Miyauchi S."/>
            <person name="Morin E."/>
            <person name="Drula E."/>
            <person name="Courty P.E."/>
            <person name="Kohler A."/>
            <person name="Kuo A."/>
            <person name="LaButti K."/>
            <person name="Pangilinan J."/>
            <person name="Lipzen A."/>
            <person name="Riley R."/>
            <person name="Andreopoulos W."/>
            <person name="He G."/>
            <person name="Johnson J."/>
            <person name="Nolan M."/>
            <person name="Tritt A."/>
            <person name="Barry K.W."/>
            <person name="Grigoriev I.V."/>
            <person name="Nagy L.G."/>
            <person name="Hibbett D."/>
            <person name="Henrissat B."/>
            <person name="Matheny P.B."/>
            <person name="Labbe J."/>
            <person name="Martin F.M."/>
        </authorList>
    </citation>
    <scope>NUCLEOTIDE SEQUENCE</scope>
    <source>
        <strain evidence="1">FP105234-sp</strain>
    </source>
</reference>
<dbReference type="Proteomes" id="UP000814033">
    <property type="component" value="Unassembled WGS sequence"/>
</dbReference>
<keyword evidence="2" id="KW-1185">Reference proteome</keyword>
<comment type="caution">
    <text evidence="1">The sequence shown here is derived from an EMBL/GenBank/DDBJ whole genome shotgun (WGS) entry which is preliminary data.</text>
</comment>
<evidence type="ECO:0000313" key="1">
    <source>
        <dbReference type="EMBL" id="KAI0046879.1"/>
    </source>
</evidence>
<name>A0ACB8RRS4_9AGAM</name>